<protein>
    <submittedName>
        <fullName evidence="2">Toluene tolerance protein</fullName>
    </submittedName>
</protein>
<reference evidence="2" key="1">
    <citation type="submission" date="2022-11" db="EMBL/GenBank/DDBJ databases">
        <title>Pseudomonas triclosanedens sp. nov., a triclosan degrader isolated from activated sludge.</title>
        <authorList>
            <person name="Yin Y."/>
            <person name="Lu Z."/>
        </authorList>
    </citation>
    <scope>NUCLEOTIDE SEQUENCE</scope>
    <source>
        <strain evidence="2">ZM23</strain>
    </source>
</reference>
<dbReference type="Pfam" id="PF01636">
    <property type="entry name" value="APH"/>
    <property type="match status" value="1"/>
</dbReference>
<dbReference type="InterPro" id="IPR002575">
    <property type="entry name" value="Aminoglycoside_PTrfase"/>
</dbReference>
<evidence type="ECO:0000259" key="1">
    <source>
        <dbReference type="Pfam" id="PF01636"/>
    </source>
</evidence>
<dbReference type="Proteomes" id="UP001163624">
    <property type="component" value="Chromosome"/>
</dbReference>
<organism evidence="2 3">
    <name type="scientific">Pseudomonas triclosanedens</name>
    <dbReference type="NCBI Taxonomy" id="2961893"/>
    <lineage>
        <taxon>Bacteria</taxon>
        <taxon>Pseudomonadati</taxon>
        <taxon>Pseudomonadota</taxon>
        <taxon>Gammaproteobacteria</taxon>
        <taxon>Pseudomonadales</taxon>
        <taxon>Pseudomonadaceae</taxon>
        <taxon>Pseudomonas</taxon>
    </lineage>
</organism>
<dbReference type="InterPro" id="IPR011009">
    <property type="entry name" value="Kinase-like_dom_sf"/>
</dbReference>
<feature type="domain" description="Aminoglycoside phosphotransferase" evidence="1">
    <location>
        <begin position="57"/>
        <end position="127"/>
    </location>
</feature>
<dbReference type="EMBL" id="CP113432">
    <property type="protein sequence ID" value="WAI49137.1"/>
    <property type="molecule type" value="Genomic_DNA"/>
</dbReference>
<dbReference type="Gene3D" id="1.10.510.10">
    <property type="entry name" value="Transferase(Phosphotransferase) domain 1"/>
    <property type="match status" value="1"/>
</dbReference>
<keyword evidence="3" id="KW-1185">Reference proteome</keyword>
<dbReference type="RefSeq" id="WP_254472231.1">
    <property type="nucleotide sequence ID" value="NZ_CP113432.1"/>
</dbReference>
<evidence type="ECO:0000313" key="3">
    <source>
        <dbReference type="Proteomes" id="UP001163624"/>
    </source>
</evidence>
<evidence type="ECO:0000313" key="2">
    <source>
        <dbReference type="EMBL" id="WAI49137.1"/>
    </source>
</evidence>
<name>A0ABY6ZVZ2_9PSED</name>
<proteinExistence type="predicted"/>
<dbReference type="SUPFAM" id="SSF56112">
    <property type="entry name" value="Protein kinase-like (PK-like)"/>
    <property type="match status" value="1"/>
</dbReference>
<gene>
    <name evidence="2" type="ORF">OU419_25885</name>
</gene>
<sequence length="219" mass="24991">MNALDDSSYHSLVDGAEVIERDPHGDKVLHLRDGSFLKLFRRKRLLSTAIISPPEKRFLNNCSILADKGIPCPRALRTYNFPEIERTAVRYEPLPGHTLRSYIPTQEPERQLEILRDVAAFIAHLHDKGIYFRSLHLGNVILTPSGAYGLIDISDLRTSVLPLSRAKRKRNFKHLLRYKKDIALIRKLGLTAFFDHYNKNSTTPLDGQEIASEYDASRA</sequence>
<accession>A0ABY6ZVZ2</accession>